<dbReference type="EMBL" id="UOGG01000012">
    <property type="protein sequence ID" value="VAX27002.1"/>
    <property type="molecule type" value="Genomic_DNA"/>
</dbReference>
<dbReference type="InterPro" id="IPR011006">
    <property type="entry name" value="CheY-like_superfamily"/>
</dbReference>
<name>A0A3B1CFK8_9ZZZZ</name>
<dbReference type="InterPro" id="IPR001789">
    <property type="entry name" value="Sig_transdc_resp-reg_receiver"/>
</dbReference>
<dbReference type="PROSITE" id="PS50110">
    <property type="entry name" value="RESPONSE_REGULATORY"/>
    <property type="match status" value="1"/>
</dbReference>
<organism evidence="2">
    <name type="scientific">hydrothermal vent metagenome</name>
    <dbReference type="NCBI Taxonomy" id="652676"/>
    <lineage>
        <taxon>unclassified sequences</taxon>
        <taxon>metagenomes</taxon>
        <taxon>ecological metagenomes</taxon>
    </lineage>
</organism>
<dbReference type="SUPFAM" id="SSF52172">
    <property type="entry name" value="CheY-like"/>
    <property type="match status" value="1"/>
</dbReference>
<sequence length="130" mass="14865">MVTDIKILIVDDGTLASLPVLTGLKRQGFDYIEFAVNSNCMFDYLDRGHVGLIISNWSRIEMPGQEFINTLRKQEKYNDIPVVMLAHPTVTLNFQDGLWDENVRIVNKPIEFKTLGEAIQDVLEKKETSH</sequence>
<protein>
    <recommendedName>
        <fullName evidence="1">Response regulatory domain-containing protein</fullName>
    </recommendedName>
</protein>
<evidence type="ECO:0000313" key="2">
    <source>
        <dbReference type="EMBL" id="VAX27002.1"/>
    </source>
</evidence>
<gene>
    <name evidence="2" type="ORF">MNBD_NITROSPINAE05-825</name>
</gene>
<feature type="domain" description="Response regulatory" evidence="1">
    <location>
        <begin position="6"/>
        <end position="123"/>
    </location>
</feature>
<dbReference type="Pfam" id="PF00072">
    <property type="entry name" value="Response_reg"/>
    <property type="match status" value="1"/>
</dbReference>
<dbReference type="AlphaFoldDB" id="A0A3B1CFK8"/>
<dbReference type="Gene3D" id="3.40.50.2300">
    <property type="match status" value="1"/>
</dbReference>
<evidence type="ECO:0000259" key="1">
    <source>
        <dbReference type="PROSITE" id="PS50110"/>
    </source>
</evidence>
<proteinExistence type="predicted"/>
<reference evidence="2" key="1">
    <citation type="submission" date="2018-06" db="EMBL/GenBank/DDBJ databases">
        <authorList>
            <person name="Zhirakovskaya E."/>
        </authorList>
    </citation>
    <scope>NUCLEOTIDE SEQUENCE</scope>
</reference>
<dbReference type="GO" id="GO:0000160">
    <property type="term" value="P:phosphorelay signal transduction system"/>
    <property type="evidence" value="ECO:0007669"/>
    <property type="project" value="InterPro"/>
</dbReference>
<accession>A0A3B1CFK8</accession>